<dbReference type="InterPro" id="IPR054300">
    <property type="entry name" value="OB_DPOA2"/>
</dbReference>
<accession>A0A7J7IJK2</accession>
<keyword evidence="10" id="KW-1185">Reference proteome</keyword>
<dbReference type="PANTHER" id="PTHR23061:SF12">
    <property type="entry name" value="DNA POLYMERASE ALPHA SUBUNIT B"/>
    <property type="match status" value="1"/>
</dbReference>
<dbReference type="InterPro" id="IPR016722">
    <property type="entry name" value="DNA_pol_alpha_bsu"/>
</dbReference>
<proteinExistence type="inferred from homology"/>
<evidence type="ECO:0000256" key="3">
    <source>
        <dbReference type="ARBA" id="ARBA00018596"/>
    </source>
</evidence>
<dbReference type="AlphaFoldDB" id="A0A7J7IJK2"/>
<dbReference type="Gene3D" id="3.60.21.60">
    <property type="match status" value="1"/>
</dbReference>
<feature type="region of interest" description="Disordered" evidence="6">
    <location>
        <begin position="39"/>
        <end position="65"/>
    </location>
</feature>
<dbReference type="PANTHER" id="PTHR23061">
    <property type="entry name" value="DNA POLYMERASE 2 ALPHA 70 KDA SUBUNIT"/>
    <property type="match status" value="1"/>
</dbReference>
<dbReference type="GO" id="GO:0005658">
    <property type="term" value="C:alpha DNA polymerase:primase complex"/>
    <property type="evidence" value="ECO:0007669"/>
    <property type="project" value="TreeGrafter"/>
</dbReference>
<evidence type="ECO:0000256" key="2">
    <source>
        <dbReference type="ARBA" id="ARBA00007299"/>
    </source>
</evidence>
<keyword evidence="5" id="KW-0539">Nucleus</keyword>
<evidence type="ECO:0000256" key="6">
    <source>
        <dbReference type="SAM" id="MobiDB-lite"/>
    </source>
</evidence>
<evidence type="ECO:0000256" key="5">
    <source>
        <dbReference type="ARBA" id="ARBA00023242"/>
    </source>
</evidence>
<feature type="domain" description="DNA polymerase alpha subunit B OB" evidence="8">
    <location>
        <begin position="181"/>
        <end position="280"/>
    </location>
</feature>
<dbReference type="OrthoDB" id="5717at2759"/>
<dbReference type="Proteomes" id="UP000530660">
    <property type="component" value="Unassembled WGS sequence"/>
</dbReference>
<organism evidence="9 10">
    <name type="scientific">Cyanidiococcus yangmingshanensis</name>
    <dbReference type="NCBI Taxonomy" id="2690220"/>
    <lineage>
        <taxon>Eukaryota</taxon>
        <taxon>Rhodophyta</taxon>
        <taxon>Bangiophyceae</taxon>
        <taxon>Cyanidiales</taxon>
        <taxon>Cyanidiaceae</taxon>
        <taxon>Cyanidiococcus</taxon>
    </lineage>
</organism>
<reference evidence="9 10" key="1">
    <citation type="journal article" date="2020" name="J. Phycol.">
        <title>Comparative genome analysis reveals Cyanidiococcus gen. nov., a new extremophilic red algal genus sister to Cyanidioschyzon (Cyanidioschyzonaceae, Rhodophyta).</title>
        <authorList>
            <person name="Liu S.-L."/>
            <person name="Chiang Y.-R."/>
            <person name="Yoon H.S."/>
            <person name="Fu H.-Y."/>
        </authorList>
    </citation>
    <scope>NUCLEOTIDE SEQUENCE [LARGE SCALE GENOMIC DNA]</scope>
    <source>
        <strain evidence="9 10">THAL066</strain>
    </source>
</reference>
<evidence type="ECO:0000259" key="7">
    <source>
        <dbReference type="Pfam" id="PF04042"/>
    </source>
</evidence>
<comment type="subcellular location">
    <subcellularLocation>
        <location evidence="1">Nucleus</location>
    </subcellularLocation>
</comment>
<gene>
    <name evidence="9" type="ORF">F1559_000892</name>
</gene>
<dbReference type="GO" id="GO:0006270">
    <property type="term" value="P:DNA replication initiation"/>
    <property type="evidence" value="ECO:0007669"/>
    <property type="project" value="TreeGrafter"/>
</dbReference>
<feature type="domain" description="DNA polymerase alpha/delta/epsilon subunit B" evidence="7">
    <location>
        <begin position="311"/>
        <end position="506"/>
    </location>
</feature>
<evidence type="ECO:0000313" key="10">
    <source>
        <dbReference type="Proteomes" id="UP000530660"/>
    </source>
</evidence>
<dbReference type="Pfam" id="PF04042">
    <property type="entry name" value="DNA_pol_E_B"/>
    <property type="match status" value="1"/>
</dbReference>
<name>A0A7J7IJK2_9RHOD</name>
<evidence type="ECO:0000256" key="1">
    <source>
        <dbReference type="ARBA" id="ARBA00004123"/>
    </source>
</evidence>
<protein>
    <recommendedName>
        <fullName evidence="3">DNA polymerase alpha subunit B</fullName>
    </recommendedName>
</protein>
<evidence type="ECO:0000313" key="9">
    <source>
        <dbReference type="EMBL" id="KAF6003198.1"/>
    </source>
</evidence>
<evidence type="ECO:0000259" key="8">
    <source>
        <dbReference type="Pfam" id="PF22062"/>
    </source>
</evidence>
<dbReference type="Pfam" id="PF22062">
    <property type="entry name" value="OB_DPOA2"/>
    <property type="match status" value="1"/>
</dbReference>
<comment type="caution">
    <text evidence="9">The sequence shown here is derived from an EMBL/GenBank/DDBJ whole genome shotgun (WGS) entry which is preliminary data.</text>
</comment>
<keyword evidence="4" id="KW-0235">DNA replication</keyword>
<dbReference type="EMBL" id="VWRR01000007">
    <property type="protein sequence ID" value="KAF6003198.1"/>
    <property type="molecule type" value="Genomic_DNA"/>
</dbReference>
<dbReference type="GO" id="GO:0003677">
    <property type="term" value="F:DNA binding"/>
    <property type="evidence" value="ECO:0007669"/>
    <property type="project" value="InterPro"/>
</dbReference>
<evidence type="ECO:0000256" key="4">
    <source>
        <dbReference type="ARBA" id="ARBA00022705"/>
    </source>
</evidence>
<comment type="similarity">
    <text evidence="2">Belongs to the DNA polymerase alpha subunit B family.</text>
</comment>
<dbReference type="InterPro" id="IPR007185">
    <property type="entry name" value="DNA_pol_a/d/e_bsu"/>
</dbReference>
<sequence>MGTEADFFWAKLELFLLNGRKELNGETLEEFRVELSRSSQRSKSNATAYPEIEQPRAAFHSRSDSVRSVTTVSNASEDSNIRETHLINCDVEYLGFDFVGPRLARVEPTATLPDSLNGFDVQHLLPGEDTKPIKQDGPPDCENSRQKLACPRFRMETSYFGTGLAPWPQTYMFDCVERRAQVIRERIHEVSDALRRVVSSVPLGRANDLSPEEFLVVGRVRMIDSKATNSHDAFIEDEEGRSVRLDLSLVPKFFLYPGKIIGIVGRNPTGRVLEVDRILDNICAASPVAQRGKRSLFLNPKSYSPKWRGLFAAGPFANIQDPSLKSLERFEKEIQKLEPDFVCLIGPIIEEPMAEANENIPHGSRLAQGEELLASIRCIAERMPRTRFLLCPSLDDAMHPLPVFPQRPYDFKTDPALKLGNPAQFRVILENGDFIDITVMSSPIVEKLQQACIHKGCASSLLSECAAEIIKQGSFFPLWPSVQETAVDYGLSSSTQAQCPDILVLSGSAGTLVTEANGCCVVCPEKNSYGQKRC</sequence>